<name>S9SCH2_9RHOB</name>
<dbReference type="HOGENOM" id="CLU_1538978_0_0_5"/>
<reference evidence="2" key="1">
    <citation type="journal article" date="2014" name="Stand. Genomic Sci.">
        <title>Genome sequence of the exopolysaccharide-producing Salipiger mucosus type strain (DSM 16094(T)), a moderately halophilic member of the Roseobacter clade.</title>
        <authorList>
            <person name="Riedel T."/>
            <person name="Spring S."/>
            <person name="Fiebig A."/>
            <person name="Petersen J."/>
            <person name="Kyrpides N.C."/>
            <person name="Goker M."/>
            <person name="Klenk H.P."/>
        </authorList>
    </citation>
    <scope>NUCLEOTIDE SEQUENCE [LARGE SCALE GENOMIC DNA]</scope>
    <source>
        <strain evidence="2">DSM 16094</strain>
    </source>
</reference>
<keyword evidence="2" id="KW-1185">Reference proteome</keyword>
<gene>
    <name evidence="1" type="ORF">Salmuc_01719</name>
</gene>
<evidence type="ECO:0000313" key="2">
    <source>
        <dbReference type="Proteomes" id="UP000015347"/>
    </source>
</evidence>
<proteinExistence type="predicted"/>
<sequence>MQMQGRDPEVTWSPMYDNRLLNGPTYILKTETGGVYDPSTGWTPKEIANECILFGWEVDDLKAKLGDDLEGLTVCTYSKLEAVAPLYAAVPGEEDNFEPADCIEEAATFSVGILLRFPTTDEDDVLVTGYEERDVGLDEIEDVVNSVARNFPAAEIDADLFGALETLGTPGPRF</sequence>
<dbReference type="EMBL" id="APVH01000013">
    <property type="protein sequence ID" value="EPX83944.1"/>
    <property type="molecule type" value="Genomic_DNA"/>
</dbReference>
<protein>
    <submittedName>
        <fullName evidence="1">Uncharacterized protein</fullName>
    </submittedName>
</protein>
<accession>S9SCH2</accession>
<dbReference type="AlphaFoldDB" id="S9SCH2"/>
<evidence type="ECO:0000313" key="1">
    <source>
        <dbReference type="EMBL" id="EPX83944.1"/>
    </source>
</evidence>
<organism evidence="1 2">
    <name type="scientific">Salipiger mucosus DSM 16094</name>
    <dbReference type="NCBI Taxonomy" id="1123237"/>
    <lineage>
        <taxon>Bacteria</taxon>
        <taxon>Pseudomonadati</taxon>
        <taxon>Pseudomonadota</taxon>
        <taxon>Alphaproteobacteria</taxon>
        <taxon>Rhodobacterales</taxon>
        <taxon>Roseobacteraceae</taxon>
        <taxon>Salipiger</taxon>
    </lineage>
</organism>
<comment type="caution">
    <text evidence="1">The sequence shown here is derived from an EMBL/GenBank/DDBJ whole genome shotgun (WGS) entry which is preliminary data.</text>
</comment>
<dbReference type="Proteomes" id="UP000015347">
    <property type="component" value="Unassembled WGS sequence"/>
</dbReference>
<dbReference type="STRING" id="1123237.Salmuc_01719"/>